<dbReference type="OrthoDB" id="10589044at2759"/>
<dbReference type="VEuPathDB" id="FungiDB:PSTT_09130"/>
<name>A0A2S4UTE9_9BASI</name>
<sequence>MANQRPTSKCPLTSPINVKGLSGEKVGFKRSGFTAKETVNCIGGVGLARARRPFPKLPELQDEVTAAVVMDTRQWVGLAHKKQVFPEVFSFISSRAAQSSPHRLTTSSNMHLINLFQRSQITSLVLAILFTSHSALAATTPAPTPTCDEYFYLSGKPGEAMCRSNHVTYTCPLDKCKVDNKDWASATFTKCDLLDKPRGNVIPGRQKESIVPMQYHVQNTGVEVQNQGDRFWYRCVSTVTDRSNDHRAMCTACQKV</sequence>
<organism evidence="1 2">
    <name type="scientific">Puccinia striiformis</name>
    <dbReference type="NCBI Taxonomy" id="27350"/>
    <lineage>
        <taxon>Eukaryota</taxon>
        <taxon>Fungi</taxon>
        <taxon>Dikarya</taxon>
        <taxon>Basidiomycota</taxon>
        <taxon>Pucciniomycotina</taxon>
        <taxon>Pucciniomycetes</taxon>
        <taxon>Pucciniales</taxon>
        <taxon>Pucciniaceae</taxon>
        <taxon>Puccinia</taxon>
    </lineage>
</organism>
<protein>
    <submittedName>
        <fullName evidence="1">Uncharacterized protein</fullName>
    </submittedName>
</protein>
<proteinExistence type="predicted"/>
<keyword evidence="2" id="KW-1185">Reference proteome</keyword>
<accession>A0A2S4UTE9</accession>
<dbReference type="VEuPathDB" id="FungiDB:PSHT_12955"/>
<reference evidence="2" key="3">
    <citation type="journal article" date="2018" name="Mol. Plant Microbe Interact.">
        <title>Genome sequence resources for the wheat stripe rust pathogen (Puccinia striiformis f. sp. tritici) and the barley stripe rust pathogen (Puccinia striiformis f. sp. hordei).</title>
        <authorList>
            <person name="Xia C."/>
            <person name="Wang M."/>
            <person name="Yin C."/>
            <person name="Cornejo O.E."/>
            <person name="Hulbert S.H."/>
            <person name="Chen X."/>
        </authorList>
    </citation>
    <scope>NUCLEOTIDE SEQUENCE [LARGE SCALE GENOMIC DNA]</scope>
    <source>
        <strain evidence="2">93TX-2</strain>
    </source>
</reference>
<reference evidence="2" key="2">
    <citation type="journal article" date="2018" name="BMC Genomics">
        <title>Genomic insights into host adaptation between the wheat stripe rust pathogen (Puccinia striiformis f. sp. tritici) and the barley stripe rust pathogen (Puccinia striiformis f. sp. hordei).</title>
        <authorList>
            <person name="Xia C."/>
            <person name="Wang M."/>
            <person name="Yin C."/>
            <person name="Cornejo O.E."/>
            <person name="Hulbert S.H."/>
            <person name="Chen X."/>
        </authorList>
    </citation>
    <scope>NUCLEOTIDE SEQUENCE [LARGE SCALE GENOMIC DNA]</scope>
    <source>
        <strain evidence="2">93TX-2</strain>
    </source>
</reference>
<gene>
    <name evidence="1" type="ORF">PSHT_12955</name>
</gene>
<dbReference type="Proteomes" id="UP000238274">
    <property type="component" value="Unassembled WGS sequence"/>
</dbReference>
<comment type="caution">
    <text evidence="1">The sequence shown here is derived from an EMBL/GenBank/DDBJ whole genome shotgun (WGS) entry which is preliminary data.</text>
</comment>
<reference evidence="1 2" key="1">
    <citation type="submission" date="2017-12" db="EMBL/GenBank/DDBJ databases">
        <title>Gene loss provides genomic basis for host adaptation in cereal stripe rust fungi.</title>
        <authorList>
            <person name="Xia C."/>
        </authorList>
    </citation>
    <scope>NUCLEOTIDE SEQUENCE [LARGE SCALE GENOMIC DNA]</scope>
    <source>
        <strain evidence="1 2">93TX-2</strain>
    </source>
</reference>
<evidence type="ECO:0000313" key="2">
    <source>
        <dbReference type="Proteomes" id="UP000238274"/>
    </source>
</evidence>
<dbReference type="EMBL" id="PKSM01000249">
    <property type="protein sequence ID" value="POW00547.1"/>
    <property type="molecule type" value="Genomic_DNA"/>
</dbReference>
<evidence type="ECO:0000313" key="1">
    <source>
        <dbReference type="EMBL" id="POW00547.1"/>
    </source>
</evidence>
<dbReference type="VEuPathDB" id="FungiDB:PSTT_09129"/>
<dbReference type="AlphaFoldDB" id="A0A2S4UTE9"/>